<feature type="compositionally biased region" description="Basic and acidic residues" evidence="1">
    <location>
        <begin position="65"/>
        <end position="81"/>
    </location>
</feature>
<feature type="region of interest" description="Disordered" evidence="1">
    <location>
        <begin position="16"/>
        <end position="81"/>
    </location>
</feature>
<sequence length="81" mass="9046">MVVVNMTISNSSLRFRENSNIFQVDDNPDNSDFEYDEESDEFEEFDGPPADQPSTSAQASDVEDDFGKGDHLTKEIHSGAK</sequence>
<evidence type="ECO:0000256" key="1">
    <source>
        <dbReference type="SAM" id="MobiDB-lite"/>
    </source>
</evidence>
<evidence type="ECO:0000313" key="2">
    <source>
        <dbReference type="EMBL" id="UMM37781.1"/>
    </source>
</evidence>
<evidence type="ECO:0000313" key="3">
    <source>
        <dbReference type="Proteomes" id="UP000829354"/>
    </source>
</evidence>
<dbReference type="Proteomes" id="UP000829354">
    <property type="component" value="Chromosome V"/>
</dbReference>
<organism evidence="2 3">
    <name type="scientific">Caenorhabditis briggsae</name>
    <dbReference type="NCBI Taxonomy" id="6238"/>
    <lineage>
        <taxon>Eukaryota</taxon>
        <taxon>Metazoa</taxon>
        <taxon>Ecdysozoa</taxon>
        <taxon>Nematoda</taxon>
        <taxon>Chromadorea</taxon>
        <taxon>Rhabditida</taxon>
        <taxon>Rhabditina</taxon>
        <taxon>Rhabditomorpha</taxon>
        <taxon>Rhabditoidea</taxon>
        <taxon>Rhabditidae</taxon>
        <taxon>Peloderinae</taxon>
        <taxon>Caenorhabditis</taxon>
    </lineage>
</organism>
<reference evidence="2 3" key="1">
    <citation type="submission" date="2022-04" db="EMBL/GenBank/DDBJ databases">
        <title>Chromosome-level reference genomes for two strains of Caenorhabditis briggsae: an improved platform for comparative genomics.</title>
        <authorList>
            <person name="Stevens L."/>
            <person name="Andersen E."/>
        </authorList>
    </citation>
    <scope>NUCLEOTIDE SEQUENCE [LARGE SCALE GENOMIC DNA]</scope>
    <source>
        <strain evidence="2">VX34</strain>
        <tissue evidence="2">Whole-organism</tissue>
    </source>
</reference>
<dbReference type="EMBL" id="CP092624">
    <property type="protein sequence ID" value="UMM37781.1"/>
    <property type="molecule type" value="Genomic_DNA"/>
</dbReference>
<protein>
    <submittedName>
        <fullName evidence="2">Uncharacterized protein</fullName>
    </submittedName>
</protein>
<feature type="compositionally biased region" description="Acidic residues" evidence="1">
    <location>
        <begin position="26"/>
        <end position="46"/>
    </location>
</feature>
<accession>A0AAE9F818</accession>
<dbReference type="AlphaFoldDB" id="A0AAE9F818"/>
<name>A0AAE9F818_CAEBR</name>
<proteinExistence type="predicted"/>
<keyword evidence="3" id="KW-1185">Reference proteome</keyword>
<gene>
    <name evidence="2" type="ORF">L5515_009441</name>
</gene>